<dbReference type="GO" id="GO:0016791">
    <property type="term" value="F:phosphatase activity"/>
    <property type="evidence" value="ECO:0007669"/>
    <property type="project" value="TreeGrafter"/>
</dbReference>
<protein>
    <recommendedName>
        <fullName evidence="2">PPM-type phosphatase domain-containing protein</fullName>
    </recommendedName>
</protein>
<keyword evidence="1" id="KW-0378">Hydrolase</keyword>
<evidence type="ECO:0000256" key="1">
    <source>
        <dbReference type="ARBA" id="ARBA00022801"/>
    </source>
</evidence>
<name>A0A919W0Y0_9ACTN</name>
<accession>A0A919W0Y0</accession>
<comment type="caution">
    <text evidence="3">The sequence shown here is derived from an EMBL/GenBank/DDBJ whole genome shotgun (WGS) entry which is preliminary data.</text>
</comment>
<evidence type="ECO:0000259" key="2">
    <source>
        <dbReference type="SMART" id="SM00331"/>
    </source>
</evidence>
<dbReference type="Gene3D" id="3.30.450.20">
    <property type="entry name" value="PAS domain"/>
    <property type="match status" value="1"/>
</dbReference>
<dbReference type="InterPro" id="IPR036457">
    <property type="entry name" value="PPM-type-like_dom_sf"/>
</dbReference>
<evidence type="ECO:0000313" key="3">
    <source>
        <dbReference type="EMBL" id="GIM84965.1"/>
    </source>
</evidence>
<dbReference type="PANTHER" id="PTHR43156:SF2">
    <property type="entry name" value="STAGE II SPORULATION PROTEIN E"/>
    <property type="match status" value="1"/>
</dbReference>
<dbReference type="AlphaFoldDB" id="A0A919W0Y0"/>
<feature type="domain" description="PPM-type phosphatase" evidence="2">
    <location>
        <begin position="308"/>
        <end position="518"/>
    </location>
</feature>
<dbReference type="InterPro" id="IPR001932">
    <property type="entry name" value="PPM-type_phosphatase-like_dom"/>
</dbReference>
<evidence type="ECO:0000313" key="4">
    <source>
        <dbReference type="Proteomes" id="UP000680865"/>
    </source>
</evidence>
<dbReference type="Proteomes" id="UP000680865">
    <property type="component" value="Unassembled WGS sequence"/>
</dbReference>
<reference evidence="3" key="1">
    <citation type="submission" date="2021-03" db="EMBL/GenBank/DDBJ databases">
        <title>Whole genome shotgun sequence of Actinoplanes consettensis NBRC 14913.</title>
        <authorList>
            <person name="Komaki H."/>
            <person name="Tamura T."/>
        </authorList>
    </citation>
    <scope>NUCLEOTIDE SEQUENCE</scope>
    <source>
        <strain evidence="3">NBRC 14913</strain>
    </source>
</reference>
<keyword evidence="4" id="KW-1185">Reference proteome</keyword>
<dbReference type="EMBL" id="BOQP01000073">
    <property type="protein sequence ID" value="GIM84965.1"/>
    <property type="molecule type" value="Genomic_DNA"/>
</dbReference>
<dbReference type="RefSeq" id="WP_213003650.1">
    <property type="nucleotide sequence ID" value="NZ_BAAATW010000015.1"/>
</dbReference>
<dbReference type="PANTHER" id="PTHR43156">
    <property type="entry name" value="STAGE II SPORULATION PROTEIN E-RELATED"/>
    <property type="match status" value="1"/>
</dbReference>
<gene>
    <name evidence="3" type="ORF">Aco04nite_93980</name>
</gene>
<dbReference type="Pfam" id="PF07228">
    <property type="entry name" value="SpoIIE"/>
    <property type="match status" value="1"/>
</dbReference>
<dbReference type="InterPro" id="IPR052016">
    <property type="entry name" value="Bact_Sigma-Reg"/>
</dbReference>
<organism evidence="3 4">
    <name type="scientific">Winogradskya consettensis</name>
    <dbReference type="NCBI Taxonomy" id="113560"/>
    <lineage>
        <taxon>Bacteria</taxon>
        <taxon>Bacillati</taxon>
        <taxon>Actinomycetota</taxon>
        <taxon>Actinomycetes</taxon>
        <taxon>Micromonosporales</taxon>
        <taxon>Micromonosporaceae</taxon>
        <taxon>Winogradskya</taxon>
    </lineage>
</organism>
<sequence length="520" mass="56460">MTDPFEAAGSLREAYRRVDWAGTPLGAPHTWSPALRGALDLALNTRSPVTLFWGTEYTMLYNEAYVPMIGEKHPHALGAPTAEVFAEIWDTIGPMLESVFAGKGATWAEDLLLLMDRQGFLEETYFTFSYSPVRGPDGVTEGAIDIAAETTGQVIGRRRLELLSRLNDTLADVETVAELIEHALPVLRSDPDDLLDVDILPGTAPEVPELLDRAVLVEQGADGARAWVRLTGVDETQAAAVLFARLSPHLAVDPAYRGFFRLIGTALAQGLNRARARQAERRVSTTQRELAEALQRSLLVPPAHRDGVRVAVRYQPAAEGARIGGDWYDSFVLPDGRFTVVVGDVTGHDRFAAAAMSQIRNLLRGISYTVPRRPAEVLTALDDAMGGFDVGVFATAVIAQLGQDRVLRWSNAGHPPPVLLLLDGSVRLLEVRGETLLGTRLKITRTDHEVELEPGASVVFYTDGLIERRGGSLDDGLAELTAVLEGNGHLDAEELCDLLLSHFLGATEDDVVLTVLRAEA</sequence>
<dbReference type="Gene3D" id="3.60.40.10">
    <property type="entry name" value="PPM-type phosphatase domain"/>
    <property type="match status" value="1"/>
</dbReference>
<proteinExistence type="predicted"/>
<dbReference type="SMART" id="SM00331">
    <property type="entry name" value="PP2C_SIG"/>
    <property type="match status" value="1"/>
</dbReference>
<dbReference type="SUPFAM" id="SSF81606">
    <property type="entry name" value="PP2C-like"/>
    <property type="match status" value="1"/>
</dbReference>